<keyword evidence="1" id="KW-0285">Flavoprotein</keyword>
<comment type="caution">
    <text evidence="5">The sequence shown here is derived from an EMBL/GenBank/DDBJ whole genome shotgun (WGS) entry which is preliminary data.</text>
</comment>
<organism evidence="5 6">
    <name type="scientific">Citrus unshiu</name>
    <name type="common">Satsuma mandarin</name>
    <name type="synonym">Citrus nobilis var. unshiu</name>
    <dbReference type="NCBI Taxonomy" id="55188"/>
    <lineage>
        <taxon>Eukaryota</taxon>
        <taxon>Viridiplantae</taxon>
        <taxon>Streptophyta</taxon>
        <taxon>Embryophyta</taxon>
        <taxon>Tracheophyta</taxon>
        <taxon>Spermatophyta</taxon>
        <taxon>Magnoliopsida</taxon>
        <taxon>eudicotyledons</taxon>
        <taxon>Gunneridae</taxon>
        <taxon>Pentapetalae</taxon>
        <taxon>rosids</taxon>
        <taxon>malvids</taxon>
        <taxon>Sapindales</taxon>
        <taxon>Rutaceae</taxon>
        <taxon>Aurantioideae</taxon>
        <taxon>Citrus</taxon>
    </lineage>
</organism>
<evidence type="ECO:0000259" key="4">
    <source>
        <dbReference type="Pfam" id="PF08031"/>
    </source>
</evidence>
<dbReference type="AlphaFoldDB" id="A0A2H5Q6L4"/>
<dbReference type="STRING" id="55188.A0A2H5Q6L4"/>
<keyword evidence="3" id="KW-0560">Oxidoreductase</keyword>
<reference evidence="5 6" key="1">
    <citation type="journal article" date="2017" name="Front. Genet.">
        <title>Draft sequencing of the heterozygous diploid genome of Satsuma (Citrus unshiu Marc.) using a hybrid assembly approach.</title>
        <authorList>
            <person name="Shimizu T."/>
            <person name="Tanizawa Y."/>
            <person name="Mochizuki T."/>
            <person name="Nagasaki H."/>
            <person name="Yoshioka T."/>
            <person name="Toyoda A."/>
            <person name="Fujiyama A."/>
            <person name="Kaminuma E."/>
            <person name="Nakamura Y."/>
        </authorList>
    </citation>
    <scope>NUCLEOTIDE SEQUENCE [LARGE SCALE GENOMIC DNA]</scope>
    <source>
        <strain evidence="6">cv. Miyagawa wase</strain>
    </source>
</reference>
<name>A0A2H5Q6L4_CITUN</name>
<feature type="domain" description="Berberine/berberine-like" evidence="4">
    <location>
        <begin position="329"/>
        <end position="386"/>
    </location>
</feature>
<dbReference type="Proteomes" id="UP000236630">
    <property type="component" value="Unassembled WGS sequence"/>
</dbReference>
<keyword evidence="2" id="KW-0274">FAD</keyword>
<evidence type="ECO:0000256" key="1">
    <source>
        <dbReference type="ARBA" id="ARBA00022630"/>
    </source>
</evidence>
<dbReference type="InterPro" id="IPR012951">
    <property type="entry name" value="BBE"/>
</dbReference>
<dbReference type="GO" id="GO:0050660">
    <property type="term" value="F:flavin adenine dinucleotide binding"/>
    <property type="evidence" value="ECO:0007669"/>
    <property type="project" value="InterPro"/>
</dbReference>
<sequence>MKSHVRSSHLAKLDPLKLILTIKPLGSGGGATLGGGELPNWRGEKQYSGLYCWSIGPSVASGGALTEGLWYHMGENMALVLAISEGGFWWKRSFAESILAWKVKLVPVPATVTVFTVSKTLEQGATKILYKWQQVADKLDEDLFIRVIIQLANAGPKGKKTVTTSYNALFLGDSERLLQVIHKRFPELGLTRNDCIETSWIRSVLYFAGYPNNTEPEILLDVQSLGKNYFKAKLDFVQEPVPETVIEGLWKMVLEEDIPIILWNPYGGIMSKISEAEIAFPHRKGNIFTIQYMNAWKDGDEKNATKHIGWIRRLYDYMTPYVSMFPRAAYVNYRDLDLGINKKFNTSYTEASAWGTKYFKDNFNRLVRVKIKVDPDNIFRHEQSIPPVPLELEHSTA</sequence>
<accession>A0A2H5Q6L4</accession>
<keyword evidence="6" id="KW-1185">Reference proteome</keyword>
<evidence type="ECO:0000256" key="2">
    <source>
        <dbReference type="ARBA" id="ARBA00022827"/>
    </source>
</evidence>
<evidence type="ECO:0000313" key="5">
    <source>
        <dbReference type="EMBL" id="GAY60278.1"/>
    </source>
</evidence>
<dbReference type="EMBL" id="BDQV01000231">
    <property type="protein sequence ID" value="GAY60278.1"/>
    <property type="molecule type" value="Genomic_DNA"/>
</dbReference>
<evidence type="ECO:0000313" key="6">
    <source>
        <dbReference type="Proteomes" id="UP000236630"/>
    </source>
</evidence>
<dbReference type="PANTHER" id="PTHR32448">
    <property type="entry name" value="OS08G0158400 PROTEIN"/>
    <property type="match status" value="1"/>
</dbReference>
<dbReference type="GO" id="GO:0016491">
    <property type="term" value="F:oxidoreductase activity"/>
    <property type="evidence" value="ECO:0007669"/>
    <property type="project" value="UniProtKB-KW"/>
</dbReference>
<gene>
    <name evidence="5" type="ORF">CUMW_200710</name>
</gene>
<dbReference type="Gene3D" id="3.40.462.20">
    <property type="match status" value="1"/>
</dbReference>
<evidence type="ECO:0000256" key="3">
    <source>
        <dbReference type="ARBA" id="ARBA00023002"/>
    </source>
</evidence>
<proteinExistence type="predicted"/>
<protein>
    <recommendedName>
        <fullName evidence="4">Berberine/berberine-like domain-containing protein</fullName>
    </recommendedName>
</protein>
<dbReference type="Pfam" id="PF08031">
    <property type="entry name" value="BBE"/>
    <property type="match status" value="1"/>
</dbReference>